<dbReference type="Pfam" id="PF02311">
    <property type="entry name" value="AraC_binding"/>
    <property type="match status" value="1"/>
</dbReference>
<dbReference type="InterPro" id="IPR018062">
    <property type="entry name" value="HTH_AraC-typ_CS"/>
</dbReference>
<comment type="caution">
    <text evidence="6">The sequence shown here is derived from an EMBL/GenBank/DDBJ whole genome shotgun (WGS) entry which is preliminary data.</text>
</comment>
<keyword evidence="1" id="KW-0805">Transcription regulation</keyword>
<sequence>METGLYRECPVRNALAIDSLYTFSRRRFPEGYSFKGETHDFAEVVCVTAGKAGITAGKNVYVLSAGQMILHVPGEFHAIWSDCGTEPETIIFSFRASVLPELPTRVFTLPPERVSELQSIFRAAENAFVLEGNNVERVREGNETAASAVVKRLELFLLAALSGRNAANPEYVSRSAENYIRILSVMEEKIGDSLDAETLARLCNLSVPALEKTVRRYSGCGAMAHYNALRMQRAAELLADGFSVKETALSLGFSNQNYFSACFKKWSGKAPSAARG</sequence>
<evidence type="ECO:0000259" key="5">
    <source>
        <dbReference type="PROSITE" id="PS01124"/>
    </source>
</evidence>
<name>A0A9D1MFP4_9FIRM</name>
<dbReference type="SUPFAM" id="SSF46689">
    <property type="entry name" value="Homeodomain-like"/>
    <property type="match status" value="1"/>
</dbReference>
<dbReference type="InterPro" id="IPR003313">
    <property type="entry name" value="AraC-bd"/>
</dbReference>
<dbReference type="EMBL" id="DVMZ01000102">
    <property type="protein sequence ID" value="HIU59232.1"/>
    <property type="molecule type" value="Genomic_DNA"/>
</dbReference>
<keyword evidence="2" id="KW-0238">DNA-binding</keyword>
<dbReference type="InterPro" id="IPR050204">
    <property type="entry name" value="AraC_XylS_family_regulators"/>
</dbReference>
<organism evidence="6 7">
    <name type="scientific">Candidatus Scatosoma pullistercoris</name>
    <dbReference type="NCBI Taxonomy" id="2840934"/>
    <lineage>
        <taxon>Bacteria</taxon>
        <taxon>Bacillati</taxon>
        <taxon>Bacillota</taxon>
        <taxon>Clostridia</taxon>
        <taxon>Candidatus Scatosoma</taxon>
    </lineage>
</organism>
<evidence type="ECO:0000313" key="6">
    <source>
        <dbReference type="EMBL" id="HIU59232.1"/>
    </source>
</evidence>
<dbReference type="PANTHER" id="PTHR46796">
    <property type="entry name" value="HTH-TYPE TRANSCRIPTIONAL ACTIVATOR RHAS-RELATED"/>
    <property type="match status" value="1"/>
</dbReference>
<dbReference type="GO" id="GO:0003700">
    <property type="term" value="F:DNA-binding transcription factor activity"/>
    <property type="evidence" value="ECO:0007669"/>
    <property type="project" value="InterPro"/>
</dbReference>
<evidence type="ECO:0000256" key="2">
    <source>
        <dbReference type="ARBA" id="ARBA00023125"/>
    </source>
</evidence>
<dbReference type="InterPro" id="IPR018060">
    <property type="entry name" value="HTH_AraC"/>
</dbReference>
<dbReference type="SUPFAM" id="SSF51215">
    <property type="entry name" value="Regulatory protein AraC"/>
    <property type="match status" value="1"/>
</dbReference>
<dbReference type="GO" id="GO:0043565">
    <property type="term" value="F:sequence-specific DNA binding"/>
    <property type="evidence" value="ECO:0007669"/>
    <property type="project" value="InterPro"/>
</dbReference>
<dbReference type="Pfam" id="PF12833">
    <property type="entry name" value="HTH_18"/>
    <property type="match status" value="1"/>
</dbReference>
<dbReference type="Proteomes" id="UP000824081">
    <property type="component" value="Unassembled WGS sequence"/>
</dbReference>
<keyword evidence="4" id="KW-0804">Transcription</keyword>
<evidence type="ECO:0000256" key="3">
    <source>
        <dbReference type="ARBA" id="ARBA00023159"/>
    </source>
</evidence>
<dbReference type="InterPro" id="IPR037923">
    <property type="entry name" value="HTH-like"/>
</dbReference>
<evidence type="ECO:0000313" key="7">
    <source>
        <dbReference type="Proteomes" id="UP000824081"/>
    </source>
</evidence>
<dbReference type="PROSITE" id="PS00041">
    <property type="entry name" value="HTH_ARAC_FAMILY_1"/>
    <property type="match status" value="1"/>
</dbReference>
<dbReference type="AlphaFoldDB" id="A0A9D1MFP4"/>
<accession>A0A9D1MFP4</accession>
<dbReference type="SMART" id="SM00342">
    <property type="entry name" value="HTH_ARAC"/>
    <property type="match status" value="1"/>
</dbReference>
<feature type="domain" description="HTH araC/xylS-type" evidence="5">
    <location>
        <begin position="180"/>
        <end position="276"/>
    </location>
</feature>
<dbReference type="InterPro" id="IPR014710">
    <property type="entry name" value="RmlC-like_jellyroll"/>
</dbReference>
<keyword evidence="3" id="KW-0010">Activator</keyword>
<dbReference type="Gene3D" id="2.60.120.10">
    <property type="entry name" value="Jelly Rolls"/>
    <property type="match status" value="1"/>
</dbReference>
<dbReference type="Gene3D" id="1.10.10.60">
    <property type="entry name" value="Homeodomain-like"/>
    <property type="match status" value="1"/>
</dbReference>
<dbReference type="PROSITE" id="PS01124">
    <property type="entry name" value="HTH_ARAC_FAMILY_2"/>
    <property type="match status" value="1"/>
</dbReference>
<reference evidence="6" key="2">
    <citation type="journal article" date="2021" name="PeerJ">
        <title>Extensive microbial diversity within the chicken gut microbiome revealed by metagenomics and culture.</title>
        <authorList>
            <person name="Gilroy R."/>
            <person name="Ravi A."/>
            <person name="Getino M."/>
            <person name="Pursley I."/>
            <person name="Horton D.L."/>
            <person name="Alikhan N.F."/>
            <person name="Baker D."/>
            <person name="Gharbi K."/>
            <person name="Hall N."/>
            <person name="Watson M."/>
            <person name="Adriaenssens E.M."/>
            <person name="Foster-Nyarko E."/>
            <person name="Jarju S."/>
            <person name="Secka A."/>
            <person name="Antonio M."/>
            <person name="Oren A."/>
            <person name="Chaudhuri R.R."/>
            <person name="La Ragione R."/>
            <person name="Hildebrand F."/>
            <person name="Pallen M.J."/>
        </authorList>
    </citation>
    <scope>NUCLEOTIDE SEQUENCE</scope>
    <source>
        <strain evidence="6">11687</strain>
    </source>
</reference>
<proteinExistence type="predicted"/>
<dbReference type="PANTHER" id="PTHR46796:SF12">
    <property type="entry name" value="HTH-TYPE DNA-BINDING TRANSCRIPTIONAL ACTIVATOR EUTR"/>
    <property type="match status" value="1"/>
</dbReference>
<reference evidence="6" key="1">
    <citation type="submission" date="2020-10" db="EMBL/GenBank/DDBJ databases">
        <authorList>
            <person name="Gilroy R."/>
        </authorList>
    </citation>
    <scope>NUCLEOTIDE SEQUENCE</scope>
    <source>
        <strain evidence="6">11687</strain>
    </source>
</reference>
<protein>
    <submittedName>
        <fullName evidence="6">AraC family transcriptional regulator</fullName>
    </submittedName>
</protein>
<evidence type="ECO:0000256" key="1">
    <source>
        <dbReference type="ARBA" id="ARBA00023015"/>
    </source>
</evidence>
<evidence type="ECO:0000256" key="4">
    <source>
        <dbReference type="ARBA" id="ARBA00023163"/>
    </source>
</evidence>
<gene>
    <name evidence="6" type="ORF">IAC57_03920</name>
</gene>
<dbReference type="InterPro" id="IPR009057">
    <property type="entry name" value="Homeodomain-like_sf"/>
</dbReference>